<dbReference type="InterPro" id="IPR006212">
    <property type="entry name" value="Furin_repeat"/>
</dbReference>
<dbReference type="InParanoid" id="A0BLA8"/>
<dbReference type="CDD" id="cd00064">
    <property type="entry name" value="FU"/>
    <property type="match status" value="1"/>
</dbReference>
<dbReference type="InterPro" id="IPR009030">
    <property type="entry name" value="Growth_fac_rcpt_cys_sf"/>
</dbReference>
<dbReference type="SUPFAM" id="SSF57184">
    <property type="entry name" value="Growth factor receptor domain"/>
    <property type="match status" value="1"/>
</dbReference>
<feature type="signal peptide" evidence="1">
    <location>
        <begin position="1"/>
        <end position="15"/>
    </location>
</feature>
<accession>A0BLA8</accession>
<dbReference type="PANTHER" id="PTHR39767:SF2">
    <property type="entry name" value="CHROMOSOME UNDETERMINED SCAFFOLD_1, WHOLE GENOME SHOTGUN SEQUENCE"/>
    <property type="match status" value="1"/>
</dbReference>
<evidence type="ECO:0000256" key="1">
    <source>
        <dbReference type="SAM" id="SignalP"/>
    </source>
</evidence>
<keyword evidence="1" id="KW-0732">Signal</keyword>
<keyword evidence="3" id="KW-1185">Reference proteome</keyword>
<dbReference type="RefSeq" id="XP_001426723.1">
    <property type="nucleotide sequence ID" value="XM_001426686.1"/>
</dbReference>
<gene>
    <name evidence="2" type="ORF">GSPATT00029957001</name>
</gene>
<dbReference type="AlphaFoldDB" id="A0BLA8"/>
<dbReference type="SMART" id="SM00261">
    <property type="entry name" value="FU"/>
    <property type="match status" value="1"/>
</dbReference>
<dbReference type="OrthoDB" id="10045365at2759"/>
<evidence type="ECO:0000313" key="2">
    <source>
        <dbReference type="EMBL" id="CAK59325.1"/>
    </source>
</evidence>
<evidence type="ECO:0000313" key="3">
    <source>
        <dbReference type="Proteomes" id="UP000000600"/>
    </source>
</evidence>
<reference evidence="2 3" key="1">
    <citation type="journal article" date="2006" name="Nature">
        <title>Global trends of whole-genome duplications revealed by the ciliate Paramecium tetraurelia.</title>
        <authorList>
            <consortium name="Genoscope"/>
            <person name="Aury J.-M."/>
            <person name="Jaillon O."/>
            <person name="Duret L."/>
            <person name="Noel B."/>
            <person name="Jubin C."/>
            <person name="Porcel B.M."/>
            <person name="Segurens B."/>
            <person name="Daubin V."/>
            <person name="Anthouard V."/>
            <person name="Aiach N."/>
            <person name="Arnaiz O."/>
            <person name="Billaut A."/>
            <person name="Beisson J."/>
            <person name="Blanc I."/>
            <person name="Bouhouche K."/>
            <person name="Camara F."/>
            <person name="Duharcourt S."/>
            <person name="Guigo R."/>
            <person name="Gogendeau D."/>
            <person name="Katinka M."/>
            <person name="Keller A.-M."/>
            <person name="Kissmehl R."/>
            <person name="Klotz C."/>
            <person name="Koll F."/>
            <person name="Le Moue A."/>
            <person name="Lepere C."/>
            <person name="Malinsky S."/>
            <person name="Nowacki M."/>
            <person name="Nowak J.K."/>
            <person name="Plattner H."/>
            <person name="Poulain J."/>
            <person name="Ruiz F."/>
            <person name="Serrano V."/>
            <person name="Zagulski M."/>
            <person name="Dessen P."/>
            <person name="Betermier M."/>
            <person name="Weissenbach J."/>
            <person name="Scarpelli C."/>
            <person name="Schachter V."/>
            <person name="Sperling L."/>
            <person name="Meyer E."/>
            <person name="Cohen J."/>
            <person name="Wincker P."/>
        </authorList>
    </citation>
    <scope>NUCLEOTIDE SEQUENCE [LARGE SCALE GENOMIC DNA]</scope>
    <source>
        <strain evidence="2 3">Stock d4-2</strain>
    </source>
</reference>
<dbReference type="HOGENOM" id="CLU_028849_0_0_1"/>
<organism evidence="2 3">
    <name type="scientific">Paramecium tetraurelia</name>
    <dbReference type="NCBI Taxonomy" id="5888"/>
    <lineage>
        <taxon>Eukaryota</taxon>
        <taxon>Sar</taxon>
        <taxon>Alveolata</taxon>
        <taxon>Ciliophora</taxon>
        <taxon>Intramacronucleata</taxon>
        <taxon>Oligohymenophorea</taxon>
        <taxon>Peniculida</taxon>
        <taxon>Parameciidae</taxon>
        <taxon>Paramecium</taxon>
    </lineage>
</organism>
<dbReference type="EMBL" id="CT868002">
    <property type="protein sequence ID" value="CAK59325.1"/>
    <property type="molecule type" value="Genomic_DNA"/>
</dbReference>
<protein>
    <submittedName>
        <fullName evidence="2">Uncharacterized protein</fullName>
    </submittedName>
</protein>
<dbReference type="PANTHER" id="PTHR39767">
    <property type="entry name" value="CALCIUM/CALMODULIN-BINDING MEMBRANE PROTEIN PCM4-RELATED"/>
    <property type="match status" value="1"/>
</dbReference>
<dbReference type="Proteomes" id="UP000000600">
    <property type="component" value="Unassembled WGS sequence"/>
</dbReference>
<name>A0BLA8_PARTE</name>
<sequence length="685" mass="77696">MQLAILALCIIEITTYDYWGNAYTAFDSTDIADNDGWLMHGNNGNVFNSTCGTKSLFGGFNILGAGASVSKIISLPAHFKVRVSLEFWKIDSWDEEILYIILDNNVTTDHWYWSTGDMICGNVPYWSEWKEVQKNFSIEFKHNQPTLAVIITTTLDEVPLTESWGFRNFKVDVLYCAPGCIICNEDGPDQCWYYAQIEKNWFGTEDFNTDGWTLNTYNSPTYSTCVNINVIGGIGQFTQATELQKQYTSLDPHFKLMLQVQVWKFDVWTANSFTIEIDGQNAATAIFNKDEVTQLCGNSGGGERLLNIEIIQTHTADSMLIKMKSDLSSTAGSWGLRAFSLLLGKCYEKCLTCSGPNYDNCQSCKTGYFLLDSQCDDVKWILGLQQYFLPQDFQIQTGWTISNVYYNRNPFQLCNGQNLVGGTQLLAKDASITLSFELPRHTKIRIKLQLWKFDSWDNEWFRVFADGTQVYQLQIGLNGALILCGTYSTSSYVKNLDFNFLHNQQSIILMMTSTLDEPADNEAWGIRNFQLFYGVPKDCSNSVVDSVTLPSFIGTKCFQTIYYSTDHTLQNKIEITELGLSLQSIFDQNLSVDSAIKQLTILIEWNCFSSDQTFSISILQSSFPDYKKATVYCKQKRSNLLKSTVILQRTIIQTSTIRLVATSTKLQIQQTVDGQTTTQYEMIIN</sequence>
<feature type="chain" id="PRO_5012971689" evidence="1">
    <location>
        <begin position="16"/>
        <end position="685"/>
    </location>
</feature>
<dbReference type="OMA" id="WTISNVY"/>
<dbReference type="GeneID" id="5012507"/>
<proteinExistence type="predicted"/>
<dbReference type="KEGG" id="ptm:GSPATT00029957001"/>